<dbReference type="AlphaFoldDB" id="X6LPZ6"/>
<proteinExistence type="predicted"/>
<protein>
    <submittedName>
        <fullName evidence="2">Uncharacterized protein</fullName>
    </submittedName>
</protein>
<feature type="region of interest" description="Disordered" evidence="1">
    <location>
        <begin position="1"/>
        <end position="125"/>
    </location>
</feature>
<dbReference type="EMBL" id="ASPP01033312">
    <property type="protein sequence ID" value="ETO03436.1"/>
    <property type="molecule type" value="Genomic_DNA"/>
</dbReference>
<evidence type="ECO:0000313" key="3">
    <source>
        <dbReference type="Proteomes" id="UP000023152"/>
    </source>
</evidence>
<comment type="caution">
    <text evidence="2">The sequence shown here is derived from an EMBL/GenBank/DDBJ whole genome shotgun (WGS) entry which is preliminary data.</text>
</comment>
<feature type="compositionally biased region" description="Basic and acidic residues" evidence="1">
    <location>
        <begin position="97"/>
        <end position="118"/>
    </location>
</feature>
<evidence type="ECO:0000256" key="1">
    <source>
        <dbReference type="SAM" id="MobiDB-lite"/>
    </source>
</evidence>
<reference evidence="2 3" key="1">
    <citation type="journal article" date="2013" name="Curr. Biol.">
        <title>The Genome of the Foraminiferan Reticulomyxa filosa.</title>
        <authorList>
            <person name="Glockner G."/>
            <person name="Hulsmann N."/>
            <person name="Schleicher M."/>
            <person name="Noegel A.A."/>
            <person name="Eichinger L."/>
            <person name="Gallinger C."/>
            <person name="Pawlowski J."/>
            <person name="Sierra R."/>
            <person name="Euteneuer U."/>
            <person name="Pillet L."/>
            <person name="Moustafa A."/>
            <person name="Platzer M."/>
            <person name="Groth M."/>
            <person name="Szafranski K."/>
            <person name="Schliwa M."/>
        </authorList>
    </citation>
    <scope>NUCLEOTIDE SEQUENCE [LARGE SCALE GENOMIC DNA]</scope>
</reference>
<accession>X6LPZ6</accession>
<name>X6LPZ6_RETFI</name>
<sequence>MTVKKKKIMKKAEIGTEGNEGEVKVPKKRSKKWTRNGEVSSEDGVDLYVNGDDNSHDTDNATEIESEHENGTATATPNANAAANGNDNRDKKKKDKRKEEGEYSEDSKRKRNSLMDKRTSHKVQVKQKVTIEDLETAMRQMIHPMSIQRNNNNNNNNNNNSNKGENEKKQIPSERNGSYSLMSFFFPKKKTEAWSSLELEKNQKKLKEHVTFQSWQTLYDDDKEKEERKATQSQLHETQSLEKTPKKKITILKGLHKSLYEANLPLLVDTPRSERDVVFKEKLRLCRAVCDFNDLVLFFFCLQVDDDDNF</sequence>
<feature type="compositionally biased region" description="Basic and acidic residues" evidence="1">
    <location>
        <begin position="53"/>
        <end position="70"/>
    </location>
</feature>
<feature type="region of interest" description="Disordered" evidence="1">
    <location>
        <begin position="144"/>
        <end position="176"/>
    </location>
</feature>
<gene>
    <name evidence="2" type="ORF">RFI_33971</name>
</gene>
<keyword evidence="3" id="KW-1185">Reference proteome</keyword>
<evidence type="ECO:0000313" key="2">
    <source>
        <dbReference type="EMBL" id="ETO03436.1"/>
    </source>
</evidence>
<organism evidence="2 3">
    <name type="scientific">Reticulomyxa filosa</name>
    <dbReference type="NCBI Taxonomy" id="46433"/>
    <lineage>
        <taxon>Eukaryota</taxon>
        <taxon>Sar</taxon>
        <taxon>Rhizaria</taxon>
        <taxon>Retaria</taxon>
        <taxon>Foraminifera</taxon>
        <taxon>Monothalamids</taxon>
        <taxon>Reticulomyxidae</taxon>
        <taxon>Reticulomyxa</taxon>
    </lineage>
</organism>
<feature type="compositionally biased region" description="Low complexity" evidence="1">
    <location>
        <begin position="71"/>
        <end position="86"/>
    </location>
</feature>
<dbReference type="Proteomes" id="UP000023152">
    <property type="component" value="Unassembled WGS sequence"/>
</dbReference>
<feature type="compositionally biased region" description="Low complexity" evidence="1">
    <location>
        <begin position="150"/>
        <end position="162"/>
    </location>
</feature>